<evidence type="ECO:0000313" key="3">
    <source>
        <dbReference type="EMBL" id="RBP66706.1"/>
    </source>
</evidence>
<gene>
    <name evidence="3" type="ORF">DES36_10587</name>
</gene>
<evidence type="ECO:0008006" key="5">
    <source>
        <dbReference type="Google" id="ProtNLM"/>
    </source>
</evidence>
<dbReference type="RefSeq" id="WP_113920140.1">
    <property type="nucleotide sequence ID" value="NZ_CALNCS010000226.1"/>
</dbReference>
<dbReference type="EMBL" id="QNRX01000005">
    <property type="protein sequence ID" value="RBP66706.1"/>
    <property type="molecule type" value="Genomic_DNA"/>
</dbReference>
<name>A0A366IA07_9FIRM</name>
<feature type="transmembrane region" description="Helical" evidence="1">
    <location>
        <begin position="73"/>
        <end position="92"/>
    </location>
</feature>
<dbReference type="PROSITE" id="PS51257">
    <property type="entry name" value="PROKAR_LIPOPROTEIN"/>
    <property type="match status" value="1"/>
</dbReference>
<feature type="signal peptide" evidence="2">
    <location>
        <begin position="1"/>
        <end position="23"/>
    </location>
</feature>
<keyword evidence="1" id="KW-1133">Transmembrane helix</keyword>
<organism evidence="3 4">
    <name type="scientific">Alkalibaculum bacchi</name>
    <dbReference type="NCBI Taxonomy" id="645887"/>
    <lineage>
        <taxon>Bacteria</taxon>
        <taxon>Bacillati</taxon>
        <taxon>Bacillota</taxon>
        <taxon>Clostridia</taxon>
        <taxon>Eubacteriales</taxon>
        <taxon>Eubacteriaceae</taxon>
        <taxon>Alkalibaculum</taxon>
    </lineage>
</organism>
<sequence length="98" mass="10785">MKKKVMKKSLLLAVILLFCLSLAGCIPGDGSNSPTDTAGFFSGIWHGWIAPFSLIYSLFNDNISIYEIYNNGFTYNLGFYMAIISGFGGLALSRKKDE</sequence>
<keyword evidence="4" id="KW-1185">Reference proteome</keyword>
<keyword evidence="2" id="KW-0732">Signal</keyword>
<evidence type="ECO:0000313" key="4">
    <source>
        <dbReference type="Proteomes" id="UP000253490"/>
    </source>
</evidence>
<accession>A0A366IA07</accession>
<comment type="caution">
    <text evidence="3">The sequence shown here is derived from an EMBL/GenBank/DDBJ whole genome shotgun (WGS) entry which is preliminary data.</text>
</comment>
<dbReference type="AlphaFoldDB" id="A0A366IA07"/>
<feature type="chain" id="PRO_5039180638" description="Lipoprotein" evidence="2">
    <location>
        <begin position="24"/>
        <end position="98"/>
    </location>
</feature>
<proteinExistence type="predicted"/>
<evidence type="ECO:0000256" key="2">
    <source>
        <dbReference type="SAM" id="SignalP"/>
    </source>
</evidence>
<reference evidence="3 4" key="1">
    <citation type="submission" date="2018-06" db="EMBL/GenBank/DDBJ databases">
        <title>Genomic Encyclopedia of Type Strains, Phase IV (KMG-IV): sequencing the most valuable type-strain genomes for metagenomic binning, comparative biology and taxonomic classification.</title>
        <authorList>
            <person name="Goeker M."/>
        </authorList>
    </citation>
    <scope>NUCLEOTIDE SEQUENCE [LARGE SCALE GENOMIC DNA]</scope>
    <source>
        <strain evidence="3 4">DSM 22112</strain>
    </source>
</reference>
<keyword evidence="1" id="KW-0472">Membrane</keyword>
<evidence type="ECO:0000256" key="1">
    <source>
        <dbReference type="SAM" id="Phobius"/>
    </source>
</evidence>
<protein>
    <recommendedName>
        <fullName evidence="5">Lipoprotein</fullName>
    </recommendedName>
</protein>
<dbReference type="Proteomes" id="UP000253490">
    <property type="component" value="Unassembled WGS sequence"/>
</dbReference>
<keyword evidence="1" id="KW-0812">Transmembrane</keyword>
<dbReference type="OrthoDB" id="165386at2"/>